<dbReference type="OrthoDB" id="9803968at2"/>
<keyword evidence="1" id="KW-0547">Nucleotide-binding</keyword>
<keyword evidence="2" id="KW-0067">ATP-binding</keyword>
<dbReference type="InterPro" id="IPR020845">
    <property type="entry name" value="AMP-binding_CS"/>
</dbReference>
<dbReference type="AlphaFoldDB" id="A0A2T7UQ15"/>
<dbReference type="Proteomes" id="UP000244810">
    <property type="component" value="Unassembled WGS sequence"/>
</dbReference>
<name>A0A2T7UQ15_9RHOB</name>
<dbReference type="GO" id="GO:0005524">
    <property type="term" value="F:ATP binding"/>
    <property type="evidence" value="ECO:0007669"/>
    <property type="project" value="UniProtKB-KW"/>
</dbReference>
<keyword evidence="5" id="KW-1185">Reference proteome</keyword>
<dbReference type="InterPro" id="IPR000873">
    <property type="entry name" value="AMP-dep_synth/lig_dom"/>
</dbReference>
<dbReference type="RefSeq" id="WP_107752334.1">
    <property type="nucleotide sequence ID" value="NZ_QBKF01000007.1"/>
</dbReference>
<dbReference type="PANTHER" id="PTHR43272">
    <property type="entry name" value="LONG-CHAIN-FATTY-ACID--COA LIGASE"/>
    <property type="match status" value="1"/>
</dbReference>
<protein>
    <submittedName>
        <fullName evidence="4">AMP-dependent synthetase</fullName>
    </submittedName>
</protein>
<feature type="domain" description="AMP-dependent synthetase/ligase" evidence="3">
    <location>
        <begin position="26"/>
        <end position="445"/>
    </location>
</feature>
<sequence>MKHGTESPPAALGAEILNQTIPGLLARKCRARPEAVAYRRLGPEGWRDVSFADYVQKVVRLGASMQAGGVSRGDRVCIMGDVSPEWMIADIATISMGAITVGVYFTSSAEELDYYIEDSGACLLFVGSATELAIAARARKALALNQIVVLDPGWQASAGDPANALSIGDFLGAPFSAPLEMLAEWADRAAPSDIVSLGYTSGTTGKPKGVINTHVNLLGGALANLLSAPDAYQHETRVAVHLPLSHIVARVQSGCFPLVSECVPHFGASSASYEETVRRARPQYFVAPPRFFQRFAATIVSHVNQGTTAERANYRLALTISRRVLKERQTRPERPDPFLAALYQACQEQVFTPLLRLVGFDQLRTAITASAPMPADVMTLWQLWGVNLKEAYGQTETVGSNIAQAEDWQPAGTIGAPIPDPAWETRVDENGEMLVRGPGVTQGYWNNPEATAEALRDGWLHTGDIVEVQKNGQYKLIDRSKEIIKTINGKTISPTQIENELRGSPYIAEAAVIGEGRKYLTALIEVDPTVGFNWAQEADPAIASYADLSASARVKDLLWAEVHKANRRLARAEQIKDFTILPEELTPEIGVVTPTRKKKRRAIALRYAPLIAAMYDDSETELLERALGKKILKSK</sequence>
<gene>
    <name evidence="4" type="ORF">DDE23_13815</name>
</gene>
<evidence type="ECO:0000256" key="2">
    <source>
        <dbReference type="ARBA" id="ARBA00022840"/>
    </source>
</evidence>
<reference evidence="4 5" key="1">
    <citation type="journal article" date="2011" name="Syst. Appl. Microbiol.">
        <title>Defluviimonas denitrificans gen. nov., sp. nov., and Pararhodobacter aggregans gen. nov., sp. nov., non-phototrophic Rhodobacteraceae from the biofilter of a marine aquaculture.</title>
        <authorList>
            <person name="Foesel B.U."/>
            <person name="Drake H.L."/>
            <person name="Schramm A."/>
        </authorList>
    </citation>
    <scope>NUCLEOTIDE SEQUENCE [LARGE SCALE GENOMIC DNA]</scope>
    <source>
        <strain evidence="4 5">D1-19</strain>
    </source>
</reference>
<dbReference type="Pfam" id="PF00501">
    <property type="entry name" value="AMP-binding"/>
    <property type="match status" value="1"/>
</dbReference>
<dbReference type="InterPro" id="IPR042099">
    <property type="entry name" value="ANL_N_sf"/>
</dbReference>
<evidence type="ECO:0000313" key="4">
    <source>
        <dbReference type="EMBL" id="PVE46762.1"/>
    </source>
</evidence>
<evidence type="ECO:0000256" key="1">
    <source>
        <dbReference type="ARBA" id="ARBA00022741"/>
    </source>
</evidence>
<dbReference type="EMBL" id="QDDR01000007">
    <property type="protein sequence ID" value="PVE46762.1"/>
    <property type="molecule type" value="Genomic_DNA"/>
</dbReference>
<comment type="caution">
    <text evidence="4">The sequence shown here is derived from an EMBL/GenBank/DDBJ whole genome shotgun (WGS) entry which is preliminary data.</text>
</comment>
<dbReference type="GO" id="GO:0004467">
    <property type="term" value="F:long-chain fatty acid-CoA ligase activity"/>
    <property type="evidence" value="ECO:0007669"/>
    <property type="project" value="TreeGrafter"/>
</dbReference>
<accession>A0A2T7UQ15</accession>
<dbReference type="Pfam" id="PF23562">
    <property type="entry name" value="AMP-binding_C_3"/>
    <property type="match status" value="1"/>
</dbReference>
<dbReference type="Gene3D" id="3.40.50.12780">
    <property type="entry name" value="N-terminal domain of ligase-like"/>
    <property type="match status" value="1"/>
</dbReference>
<proteinExistence type="predicted"/>
<evidence type="ECO:0000313" key="5">
    <source>
        <dbReference type="Proteomes" id="UP000244810"/>
    </source>
</evidence>
<evidence type="ECO:0000259" key="3">
    <source>
        <dbReference type="Pfam" id="PF00501"/>
    </source>
</evidence>
<dbReference type="PANTHER" id="PTHR43272:SF33">
    <property type="entry name" value="AMP-BINDING DOMAIN-CONTAINING PROTEIN-RELATED"/>
    <property type="match status" value="1"/>
</dbReference>
<dbReference type="PROSITE" id="PS00455">
    <property type="entry name" value="AMP_BINDING"/>
    <property type="match status" value="1"/>
</dbReference>
<dbReference type="SUPFAM" id="SSF56801">
    <property type="entry name" value="Acetyl-CoA synthetase-like"/>
    <property type="match status" value="1"/>
</dbReference>
<organism evidence="4 5">
    <name type="scientific">Pararhodobacter aggregans</name>
    <dbReference type="NCBI Taxonomy" id="404875"/>
    <lineage>
        <taxon>Bacteria</taxon>
        <taxon>Pseudomonadati</taxon>
        <taxon>Pseudomonadota</taxon>
        <taxon>Alphaproteobacteria</taxon>
        <taxon>Rhodobacterales</taxon>
        <taxon>Paracoccaceae</taxon>
        <taxon>Pararhodobacter</taxon>
    </lineage>
</organism>
<dbReference type="GO" id="GO:0016020">
    <property type="term" value="C:membrane"/>
    <property type="evidence" value="ECO:0007669"/>
    <property type="project" value="TreeGrafter"/>
</dbReference>